<dbReference type="Gene3D" id="1.20.1640.10">
    <property type="entry name" value="Multidrug efflux transporter AcrB transmembrane domain"/>
    <property type="match status" value="1"/>
</dbReference>
<evidence type="ECO:0000256" key="5">
    <source>
        <dbReference type="ARBA" id="ARBA00022927"/>
    </source>
</evidence>
<feature type="transmembrane region" description="Helical" evidence="9">
    <location>
        <begin position="20"/>
        <end position="38"/>
    </location>
</feature>
<dbReference type="InterPro" id="IPR022646">
    <property type="entry name" value="SecD/SecF_CS"/>
</dbReference>
<dbReference type="GO" id="GO:0015450">
    <property type="term" value="F:protein-transporting ATPase activity"/>
    <property type="evidence" value="ECO:0007669"/>
    <property type="project" value="InterPro"/>
</dbReference>
<keyword evidence="2 9" id="KW-0813">Transport</keyword>
<proteinExistence type="inferred from homology"/>
<dbReference type="GO" id="GO:0043952">
    <property type="term" value="P:protein transport by the Sec complex"/>
    <property type="evidence" value="ECO:0007669"/>
    <property type="project" value="UniProtKB-UniRule"/>
</dbReference>
<comment type="caution">
    <text evidence="9">Lacks conserved residue(s) required for the propagation of feature annotation.</text>
</comment>
<evidence type="ECO:0000256" key="2">
    <source>
        <dbReference type="ARBA" id="ARBA00022448"/>
    </source>
</evidence>
<reference evidence="11 12" key="1">
    <citation type="submission" date="2020-05" db="EMBL/GenBank/DDBJ databases">
        <title>Draft genome sequence of Desulfovibrio sp. strain HN2T.</title>
        <authorList>
            <person name="Ueno A."/>
            <person name="Tamazawa S."/>
            <person name="Tamamura S."/>
            <person name="Murakami T."/>
            <person name="Kiyama T."/>
            <person name="Inomata H."/>
            <person name="Amano Y."/>
            <person name="Miyakawa K."/>
            <person name="Tamaki H."/>
            <person name="Naganuma T."/>
            <person name="Kaneko K."/>
        </authorList>
    </citation>
    <scope>NUCLEOTIDE SEQUENCE [LARGE SCALE GENOMIC DNA]</scope>
    <source>
        <strain evidence="11 12">HN2</strain>
    </source>
</reference>
<keyword evidence="7 9" id="KW-0811">Translocation</keyword>
<comment type="caution">
    <text evidence="11">The sequence shown here is derived from an EMBL/GenBank/DDBJ whole genome shotgun (WGS) entry which is preliminary data.</text>
</comment>
<keyword evidence="5 9" id="KW-0653">Protein transport</keyword>
<dbReference type="InterPro" id="IPR048634">
    <property type="entry name" value="SecD_SecF_C"/>
</dbReference>
<feature type="transmembrane region" description="Helical" evidence="9">
    <location>
        <begin position="292"/>
        <end position="313"/>
    </location>
</feature>
<keyword evidence="12" id="KW-1185">Reference proteome</keyword>
<evidence type="ECO:0000256" key="8">
    <source>
        <dbReference type="ARBA" id="ARBA00023136"/>
    </source>
</evidence>
<feature type="transmembrane region" description="Helical" evidence="9">
    <location>
        <begin position="139"/>
        <end position="159"/>
    </location>
</feature>
<gene>
    <name evidence="9 11" type="primary">secF</name>
    <name evidence="11" type="ORF">DSM101010T_21790</name>
</gene>
<dbReference type="AlphaFoldDB" id="A0A7J0BL65"/>
<dbReference type="SUPFAM" id="SSF82866">
    <property type="entry name" value="Multidrug efflux transporter AcrB transmembrane domain"/>
    <property type="match status" value="1"/>
</dbReference>
<feature type="transmembrane region" description="Helical" evidence="9">
    <location>
        <begin position="213"/>
        <end position="234"/>
    </location>
</feature>
<protein>
    <recommendedName>
        <fullName evidence="9">Protein-export membrane protein SecF</fullName>
    </recommendedName>
</protein>
<feature type="transmembrane region" description="Helical" evidence="9">
    <location>
        <begin position="319"/>
        <end position="342"/>
    </location>
</feature>
<comment type="similarity">
    <text evidence="9">Belongs to the SecD/SecF family. SecF subfamily.</text>
</comment>
<dbReference type="RefSeq" id="WP_174405467.1">
    <property type="nucleotide sequence ID" value="NZ_BLVO01000013.1"/>
</dbReference>
<dbReference type="GO" id="GO:0065002">
    <property type="term" value="P:intracellular protein transmembrane transport"/>
    <property type="evidence" value="ECO:0007669"/>
    <property type="project" value="UniProtKB-UniRule"/>
</dbReference>
<feature type="transmembrane region" description="Helical" evidence="9">
    <location>
        <begin position="189"/>
        <end position="206"/>
    </location>
</feature>
<keyword evidence="3 9" id="KW-1003">Cell membrane</keyword>
<evidence type="ECO:0000256" key="6">
    <source>
        <dbReference type="ARBA" id="ARBA00022989"/>
    </source>
</evidence>
<evidence type="ECO:0000259" key="10">
    <source>
        <dbReference type="Pfam" id="PF02355"/>
    </source>
</evidence>
<dbReference type="HAMAP" id="MF_01464_B">
    <property type="entry name" value="SecF_B"/>
    <property type="match status" value="1"/>
</dbReference>
<dbReference type="InterPro" id="IPR022645">
    <property type="entry name" value="SecD/SecF_bac"/>
</dbReference>
<dbReference type="Pfam" id="PF07549">
    <property type="entry name" value="Sec_GG"/>
    <property type="match status" value="1"/>
</dbReference>
<dbReference type="GO" id="GO:0005886">
    <property type="term" value="C:plasma membrane"/>
    <property type="evidence" value="ECO:0007669"/>
    <property type="project" value="UniProtKB-SubCell"/>
</dbReference>
<evidence type="ECO:0000313" key="12">
    <source>
        <dbReference type="Proteomes" id="UP000503840"/>
    </source>
</evidence>
<evidence type="ECO:0000256" key="1">
    <source>
        <dbReference type="ARBA" id="ARBA00004651"/>
    </source>
</evidence>
<dbReference type="Proteomes" id="UP000503840">
    <property type="component" value="Unassembled WGS sequence"/>
</dbReference>
<feature type="domain" description="Protein export membrane protein SecD/SecF C-terminal" evidence="10">
    <location>
        <begin position="117"/>
        <end position="175"/>
    </location>
</feature>
<dbReference type="InterPro" id="IPR005665">
    <property type="entry name" value="SecF_bac"/>
</dbReference>
<feature type="transmembrane region" description="Helical" evidence="9">
    <location>
        <begin position="240"/>
        <end position="261"/>
    </location>
</feature>
<evidence type="ECO:0000256" key="7">
    <source>
        <dbReference type="ARBA" id="ARBA00023010"/>
    </source>
</evidence>
<dbReference type="PRINTS" id="PR01755">
    <property type="entry name" value="SECFTRNLCASE"/>
</dbReference>
<evidence type="ECO:0000256" key="4">
    <source>
        <dbReference type="ARBA" id="ARBA00022692"/>
    </source>
</evidence>
<sequence>MGLSIIKPNSTIDFVGLRKYTLIISLLVMLIGVGSLIMKGGPKFGIDFAGGVMVQVQFDKAVEPDTLKDSLKEADLPGLVVQRIGMKGDNAYLIRASVTGANPENMRDLVQSSFSTHLKDVSFEIQRLEMVGPKVGNDLRSAALEALYYAVLLIAIYISGRFEQRWVVAGIMAAALATALYGLGELGVSKQYLVITAMALTLVLCWKLKLNYALGAVVALIHDVLITVGIFSVLNKEFDLTIVAALLTIVGYSLNDTIIVFDRIRENIRGRVAPTYGEVVNTAVNQTLSRTLLTSGTTLLVVVALFFLGGSVIHDFALAMLIGIGVGTYSSIFIASPVLLALSPEEIPAEEPKKAPIVKSEHGVV</sequence>
<dbReference type="InterPro" id="IPR022813">
    <property type="entry name" value="SecD/SecF_arch_bac"/>
</dbReference>
<dbReference type="PANTHER" id="PTHR30081:SF8">
    <property type="entry name" value="PROTEIN TRANSLOCASE SUBUNIT SECF"/>
    <property type="match status" value="1"/>
</dbReference>
<comment type="subcellular location">
    <subcellularLocation>
        <location evidence="1 9">Cell membrane</location>
        <topology evidence="1 9">Multi-pass membrane protein</topology>
    </subcellularLocation>
</comment>
<keyword evidence="8 9" id="KW-0472">Membrane</keyword>
<evidence type="ECO:0000256" key="9">
    <source>
        <dbReference type="HAMAP-Rule" id="MF_01464"/>
    </source>
</evidence>
<dbReference type="PANTHER" id="PTHR30081">
    <property type="entry name" value="PROTEIN-EXPORT MEMBRANE PROTEIN SEC"/>
    <property type="match status" value="1"/>
</dbReference>
<feature type="transmembrane region" description="Helical" evidence="9">
    <location>
        <begin position="166"/>
        <end position="183"/>
    </location>
</feature>
<dbReference type="EMBL" id="BLVO01000013">
    <property type="protein sequence ID" value="GFM33814.1"/>
    <property type="molecule type" value="Genomic_DNA"/>
</dbReference>
<keyword evidence="6 9" id="KW-1133">Transmembrane helix</keyword>
<organism evidence="11 12">
    <name type="scientific">Desulfovibrio subterraneus</name>
    <dbReference type="NCBI Taxonomy" id="2718620"/>
    <lineage>
        <taxon>Bacteria</taxon>
        <taxon>Pseudomonadati</taxon>
        <taxon>Thermodesulfobacteriota</taxon>
        <taxon>Desulfovibrionia</taxon>
        <taxon>Desulfovibrionales</taxon>
        <taxon>Desulfovibrionaceae</taxon>
        <taxon>Desulfovibrio</taxon>
    </lineage>
</organism>
<name>A0A7J0BL65_9BACT</name>
<feature type="domain" description="Protein export membrane protein SecD/SecF C-terminal" evidence="10">
    <location>
        <begin position="193"/>
        <end position="343"/>
    </location>
</feature>
<accession>A0A7J0BL65</accession>
<dbReference type="Pfam" id="PF02355">
    <property type="entry name" value="SecD_SecF_C"/>
    <property type="match status" value="2"/>
</dbReference>
<comment type="subunit">
    <text evidence="9">Forms a complex with SecD. Part of the essential Sec protein translocation apparatus which comprises SecA, SecYEG and auxiliary proteins SecDF. Other proteins may also be involved.</text>
</comment>
<keyword evidence="4 9" id="KW-0812">Transmembrane</keyword>
<dbReference type="NCBIfam" id="TIGR00966">
    <property type="entry name" value="transloc_SecF"/>
    <property type="match status" value="1"/>
</dbReference>
<dbReference type="GO" id="GO:0006605">
    <property type="term" value="P:protein targeting"/>
    <property type="evidence" value="ECO:0007669"/>
    <property type="project" value="UniProtKB-UniRule"/>
</dbReference>
<evidence type="ECO:0000313" key="11">
    <source>
        <dbReference type="EMBL" id="GFM33814.1"/>
    </source>
</evidence>
<comment type="function">
    <text evidence="9">Part of the Sec protein translocase complex. Interacts with the SecYEG preprotein conducting channel. SecDF uses the proton motive force (PMF) to complete protein translocation after the ATP-dependent function of SecA.</text>
</comment>
<evidence type="ECO:0000256" key="3">
    <source>
        <dbReference type="ARBA" id="ARBA00022475"/>
    </source>
</evidence>